<evidence type="ECO:0000256" key="1">
    <source>
        <dbReference type="ARBA" id="ARBA00004167"/>
    </source>
</evidence>
<comment type="subcellular location">
    <subcellularLocation>
        <location evidence="1">Membrane</location>
        <topology evidence="1">Single-pass membrane protein</topology>
    </subcellularLocation>
</comment>
<dbReference type="GO" id="GO:0016020">
    <property type="term" value="C:membrane"/>
    <property type="evidence" value="ECO:0007669"/>
    <property type="project" value="UniProtKB-SubCell"/>
</dbReference>
<evidence type="ECO:0000256" key="2">
    <source>
        <dbReference type="ARBA" id="ARBA00022448"/>
    </source>
</evidence>
<keyword evidence="6" id="KW-0811">Translocation</keyword>
<sequence>MFGIGTPELILILVVALLILGPKKLPEVARAIGKGFGELRKATDGIRNSVNVNRAFHDFMSEDDNNPPNSSQPGGGGNGHKGDPYGDSEGDSGGDDCAEGKK</sequence>
<dbReference type="Gene3D" id="1.20.5.3310">
    <property type="match status" value="1"/>
</dbReference>
<evidence type="ECO:0000256" key="8">
    <source>
        <dbReference type="SAM" id="MobiDB-lite"/>
    </source>
</evidence>
<evidence type="ECO:0000256" key="5">
    <source>
        <dbReference type="ARBA" id="ARBA00022989"/>
    </source>
</evidence>
<gene>
    <name evidence="9" type="ORF">JW984_01575</name>
</gene>
<name>A0A9D8PNH0_9DELT</name>
<protein>
    <submittedName>
        <fullName evidence="9">Twin-arginine translocase TatA/TatE family subunit</fullName>
    </submittedName>
</protein>
<evidence type="ECO:0000313" key="9">
    <source>
        <dbReference type="EMBL" id="MBN1571865.1"/>
    </source>
</evidence>
<accession>A0A9D8PNH0</accession>
<dbReference type="Proteomes" id="UP000809273">
    <property type="component" value="Unassembled WGS sequence"/>
</dbReference>
<feature type="compositionally biased region" description="Acidic residues" evidence="8">
    <location>
        <begin position="86"/>
        <end position="102"/>
    </location>
</feature>
<dbReference type="Pfam" id="PF02416">
    <property type="entry name" value="TatA_B_E"/>
    <property type="match status" value="1"/>
</dbReference>
<dbReference type="PANTHER" id="PTHR33162:SF1">
    <property type="entry name" value="SEC-INDEPENDENT PROTEIN TRANSLOCASE PROTEIN TATA, CHLOROPLASTIC"/>
    <property type="match status" value="1"/>
</dbReference>
<evidence type="ECO:0000256" key="6">
    <source>
        <dbReference type="ARBA" id="ARBA00023010"/>
    </source>
</evidence>
<dbReference type="AlphaFoldDB" id="A0A9D8PNH0"/>
<dbReference type="NCBIfam" id="NF011430">
    <property type="entry name" value="PRK14861.1"/>
    <property type="match status" value="1"/>
</dbReference>
<evidence type="ECO:0000256" key="4">
    <source>
        <dbReference type="ARBA" id="ARBA00022927"/>
    </source>
</evidence>
<reference evidence="9" key="1">
    <citation type="journal article" date="2021" name="Environ. Microbiol.">
        <title>Genomic characterization of three novel Desulfobacterota classes expand the metabolic and phylogenetic diversity of the phylum.</title>
        <authorList>
            <person name="Murphy C.L."/>
            <person name="Biggerstaff J."/>
            <person name="Eichhorn A."/>
            <person name="Ewing E."/>
            <person name="Shahan R."/>
            <person name="Soriano D."/>
            <person name="Stewart S."/>
            <person name="VanMol K."/>
            <person name="Walker R."/>
            <person name="Walters P."/>
            <person name="Elshahed M.S."/>
            <person name="Youssef N.H."/>
        </authorList>
    </citation>
    <scope>NUCLEOTIDE SEQUENCE</scope>
    <source>
        <strain evidence="9">Zod_Metabat.24</strain>
    </source>
</reference>
<comment type="caution">
    <text evidence="9">The sequence shown here is derived from an EMBL/GenBank/DDBJ whole genome shotgun (WGS) entry which is preliminary data.</text>
</comment>
<dbReference type="InterPro" id="IPR003369">
    <property type="entry name" value="TatA/B/E"/>
</dbReference>
<dbReference type="GO" id="GO:0015031">
    <property type="term" value="P:protein transport"/>
    <property type="evidence" value="ECO:0007669"/>
    <property type="project" value="UniProtKB-KW"/>
</dbReference>
<keyword evidence="4" id="KW-0653">Protein transport</keyword>
<keyword evidence="2" id="KW-0813">Transport</keyword>
<dbReference type="EMBL" id="JAFGIX010000008">
    <property type="protein sequence ID" value="MBN1571865.1"/>
    <property type="molecule type" value="Genomic_DNA"/>
</dbReference>
<evidence type="ECO:0000256" key="7">
    <source>
        <dbReference type="ARBA" id="ARBA00023136"/>
    </source>
</evidence>
<organism evidence="9 10">
    <name type="scientific">Candidatus Zymogenus saltonus</name>
    <dbReference type="NCBI Taxonomy" id="2844893"/>
    <lineage>
        <taxon>Bacteria</taxon>
        <taxon>Deltaproteobacteria</taxon>
        <taxon>Candidatus Zymogenia</taxon>
        <taxon>Candidatus Zymogeniales</taxon>
        <taxon>Candidatus Zymogenaceae</taxon>
        <taxon>Candidatus Zymogenus</taxon>
    </lineage>
</organism>
<dbReference type="PANTHER" id="PTHR33162">
    <property type="entry name" value="SEC-INDEPENDENT PROTEIN TRANSLOCASE PROTEIN TATA, CHLOROPLASTIC"/>
    <property type="match status" value="1"/>
</dbReference>
<feature type="region of interest" description="Disordered" evidence="8">
    <location>
        <begin position="59"/>
        <end position="102"/>
    </location>
</feature>
<evidence type="ECO:0000256" key="3">
    <source>
        <dbReference type="ARBA" id="ARBA00022692"/>
    </source>
</evidence>
<reference evidence="9" key="2">
    <citation type="submission" date="2021-01" db="EMBL/GenBank/DDBJ databases">
        <authorList>
            <person name="Hahn C.R."/>
            <person name="Youssef N.H."/>
            <person name="Elshahed M."/>
        </authorList>
    </citation>
    <scope>NUCLEOTIDE SEQUENCE</scope>
    <source>
        <strain evidence="9">Zod_Metabat.24</strain>
    </source>
</reference>
<proteinExistence type="predicted"/>
<dbReference type="PRINTS" id="PR01506">
    <property type="entry name" value="TATBPROTEIN"/>
</dbReference>
<keyword evidence="5" id="KW-1133">Transmembrane helix</keyword>
<keyword evidence="7" id="KW-0472">Membrane</keyword>
<keyword evidence="3" id="KW-0812">Transmembrane</keyword>
<evidence type="ECO:0000313" key="10">
    <source>
        <dbReference type="Proteomes" id="UP000809273"/>
    </source>
</evidence>